<keyword evidence="3" id="KW-1185">Reference proteome</keyword>
<evidence type="ECO:0000313" key="2">
    <source>
        <dbReference type="EMBL" id="MDR6240449.1"/>
    </source>
</evidence>
<accession>A0AAE3XR27</accession>
<sequence length="506" mass="58677">MRQLKAKDLKASHHRRSNSRMSSRSIMPPVNPLPIQALFETAKAKRDTQIIHWERVNDKAIKKSFAVKQGTLLPFDHEQKAIPPFDKSEEVWVKVLAPQGEYAVKLSDLSVDLDEKDSSFDSMLQYLTAIWKKVERGLELNIPYQEFCYKVANAQSHSLEGIGQEQQLSEEEIQESLIKMFKNLSVKKFMWQHGSKHETMSFSSETRKIMRTHKKGFYHINNPDARDIDQTRETCSKIYLSIKGDFIEPAFSFVYHKLFKKTRSIKVCSGAQVRDRIETMVIYVIDDALLDDMLAVLVDFFNDHEHWMNDAMMPFTQWVAKGISWGKDPSVGYRLGMKYLKDVEEEPWEKFLEETSPRHLSTKERIKGRLKIFMASELDEARERLVRTRRNQIDVSRLQYVVDLFLAVYGVDITSHLEELKRTSTARFKPGVVTSLGAPGALTSLASMRAYLLGDLLEEKLPASFEEMYLRFMDKLADGSVDRMHPHLNATRYGYKSTEIRRPIFD</sequence>
<name>A0AAE3XR27_9BACT</name>
<feature type="region of interest" description="Disordered" evidence="1">
    <location>
        <begin position="1"/>
        <end position="27"/>
    </location>
</feature>
<dbReference type="AlphaFoldDB" id="A0AAE3XR27"/>
<dbReference type="RefSeq" id="WP_309940384.1">
    <property type="nucleotide sequence ID" value="NZ_AP025305.1"/>
</dbReference>
<protein>
    <submittedName>
        <fullName evidence="2">Uncharacterized protein</fullName>
    </submittedName>
</protein>
<gene>
    <name evidence="2" type="ORF">HNQ88_003515</name>
</gene>
<dbReference type="EMBL" id="JAVDQD010000004">
    <property type="protein sequence ID" value="MDR6240449.1"/>
    <property type="molecule type" value="Genomic_DNA"/>
</dbReference>
<dbReference type="Proteomes" id="UP001185092">
    <property type="component" value="Unassembled WGS sequence"/>
</dbReference>
<proteinExistence type="predicted"/>
<reference evidence="2" key="1">
    <citation type="submission" date="2023-07" db="EMBL/GenBank/DDBJ databases">
        <title>Genomic Encyclopedia of Type Strains, Phase IV (KMG-IV): sequencing the most valuable type-strain genomes for metagenomic binning, comparative biology and taxonomic classification.</title>
        <authorList>
            <person name="Goeker M."/>
        </authorList>
    </citation>
    <scope>NUCLEOTIDE SEQUENCE</scope>
    <source>
        <strain evidence="2">DSM 26174</strain>
    </source>
</reference>
<evidence type="ECO:0000256" key="1">
    <source>
        <dbReference type="SAM" id="MobiDB-lite"/>
    </source>
</evidence>
<comment type="caution">
    <text evidence="2">The sequence shown here is derived from an EMBL/GenBank/DDBJ whole genome shotgun (WGS) entry which is preliminary data.</text>
</comment>
<evidence type="ECO:0000313" key="3">
    <source>
        <dbReference type="Proteomes" id="UP001185092"/>
    </source>
</evidence>
<feature type="compositionally biased region" description="Basic and acidic residues" evidence="1">
    <location>
        <begin position="1"/>
        <end position="11"/>
    </location>
</feature>
<organism evidence="2 3">
    <name type="scientific">Aureibacter tunicatorum</name>
    <dbReference type="NCBI Taxonomy" id="866807"/>
    <lineage>
        <taxon>Bacteria</taxon>
        <taxon>Pseudomonadati</taxon>
        <taxon>Bacteroidota</taxon>
        <taxon>Cytophagia</taxon>
        <taxon>Cytophagales</taxon>
        <taxon>Persicobacteraceae</taxon>
        <taxon>Aureibacter</taxon>
    </lineage>
</organism>